<dbReference type="Proteomes" id="UP000286862">
    <property type="component" value="Unassembled WGS sequence"/>
</dbReference>
<dbReference type="PANTHER" id="PTHR43581">
    <property type="entry name" value="ATP/GTP PHOSPHATASE"/>
    <property type="match status" value="1"/>
</dbReference>
<feature type="domain" description="AAA+ ATPase" evidence="1">
    <location>
        <begin position="24"/>
        <end position="452"/>
    </location>
</feature>
<dbReference type="PANTHER" id="PTHR43581:SF2">
    <property type="entry name" value="EXCINUCLEASE ATPASE SUBUNIT"/>
    <property type="match status" value="1"/>
</dbReference>
<dbReference type="SMART" id="SM00382">
    <property type="entry name" value="AAA"/>
    <property type="match status" value="1"/>
</dbReference>
<dbReference type="Gene3D" id="3.40.50.300">
    <property type="entry name" value="P-loop containing nucleotide triphosphate hydrolases"/>
    <property type="match status" value="1"/>
</dbReference>
<dbReference type="Pfam" id="PF13175">
    <property type="entry name" value="AAA_15"/>
    <property type="match status" value="1"/>
</dbReference>
<dbReference type="InterPro" id="IPR041685">
    <property type="entry name" value="AAA_GajA/Old/RecF-like"/>
</dbReference>
<evidence type="ECO:0000313" key="3">
    <source>
        <dbReference type="Proteomes" id="UP000286862"/>
    </source>
</evidence>
<accession>A0A444J732</accession>
<dbReference type="InterPro" id="IPR027417">
    <property type="entry name" value="P-loop_NTPase"/>
</dbReference>
<dbReference type="InterPro" id="IPR003593">
    <property type="entry name" value="AAA+_ATPase"/>
</dbReference>
<evidence type="ECO:0000259" key="1">
    <source>
        <dbReference type="SMART" id="SM00382"/>
    </source>
</evidence>
<dbReference type="InterPro" id="IPR051396">
    <property type="entry name" value="Bact_Antivir_Def_Nuclease"/>
</dbReference>
<protein>
    <submittedName>
        <fullName evidence="2">AAA domain-containing protein, putative AbiEii toxin, Type IV TA system</fullName>
    </submittedName>
</protein>
<gene>
    <name evidence="2" type="ORF">VT99_10491</name>
</gene>
<reference evidence="2 3" key="1">
    <citation type="submission" date="2017-01" db="EMBL/GenBank/DDBJ databases">
        <title>The cable genome- insights into the physiology and evolution of filamentous bacteria capable of sulfide oxidation via long distance electron transfer.</title>
        <authorList>
            <person name="Schreiber L."/>
            <person name="Bjerg J.T."/>
            <person name="Boggild A."/>
            <person name="Van De Vossenberg J."/>
            <person name="Meysman F."/>
            <person name="Nielsen L.P."/>
            <person name="Schramm A."/>
            <person name="Kjeldsen K.U."/>
        </authorList>
    </citation>
    <scope>NUCLEOTIDE SEQUENCE [LARGE SCALE GENOMIC DNA]</scope>
    <source>
        <strain evidence="2">A2</strain>
    </source>
</reference>
<organism evidence="2 3">
    <name type="scientific">Candidatus Electrothrix marina</name>
    <dbReference type="NCBI Taxonomy" id="1859130"/>
    <lineage>
        <taxon>Bacteria</taxon>
        <taxon>Pseudomonadati</taxon>
        <taxon>Thermodesulfobacteriota</taxon>
        <taxon>Desulfobulbia</taxon>
        <taxon>Desulfobulbales</taxon>
        <taxon>Desulfobulbaceae</taxon>
        <taxon>Candidatus Electrothrix</taxon>
    </lineage>
</organism>
<name>A0A444J732_9BACT</name>
<dbReference type="AlphaFoldDB" id="A0A444J732"/>
<dbReference type="EMBL" id="MTKQ01000049">
    <property type="protein sequence ID" value="RWX48860.1"/>
    <property type="molecule type" value="Genomic_DNA"/>
</dbReference>
<dbReference type="CDD" id="cd00267">
    <property type="entry name" value="ABC_ATPase"/>
    <property type="match status" value="1"/>
</dbReference>
<evidence type="ECO:0000313" key="2">
    <source>
        <dbReference type="EMBL" id="RWX48860.1"/>
    </source>
</evidence>
<dbReference type="SUPFAM" id="SSF52540">
    <property type="entry name" value="P-loop containing nucleoside triphosphate hydrolases"/>
    <property type="match status" value="1"/>
</dbReference>
<comment type="caution">
    <text evidence="2">The sequence shown here is derived from an EMBL/GenBank/DDBJ whole genome shotgun (WGS) entry which is preliminary data.</text>
</comment>
<sequence>MRRNLEKFEICGLHGTQKVEATIQDNTLILVGENGSGKTTFLRILFYLLSGRWFSLAQFKFTSLSVTISGEPYFITHKDVLNAIKQTDKRAFRHLPPPVRRRVMEAIENGDMDRFPIEIEHLTLRYGITTEDMFQQLDIFDNSKKNHRRRLQETVQKIQKSIGAKILYLPTYRRIERELGSIFEGIDQNDSRNHKRRLTERNSSSSYVELVEFGMKDVESAVIKTVEELKEFSRQSLNNLTLEYLGDIVNREYHNIGLTGITDVSENAIRAVLNRIHESILSEAHKNHLFEVINSARTANEPSEHEKIIYHYFMKLLRFQESLQEKEQNITSFCDLCSEYIIDKKFDYDGTNFSFKIMPLEGRGTDEVKLSDLSSGEKQIVSLFSHLYLSEEKRFFVLIDEPELSLSVPWQRRFLKDIKEGDFCSGVVAVTHSPFIYDNDLREYERRVSYNN</sequence>
<feature type="non-terminal residue" evidence="2">
    <location>
        <position position="452"/>
    </location>
</feature>
<proteinExistence type="predicted"/>